<dbReference type="Proteomes" id="UP000594261">
    <property type="component" value="Chromosome 4"/>
</dbReference>
<proteinExistence type="predicted"/>
<evidence type="ECO:0000313" key="2">
    <source>
        <dbReference type="EnsemblPlants" id="QL04p092756:mrna:CDS:1"/>
    </source>
</evidence>
<feature type="region of interest" description="Disordered" evidence="1">
    <location>
        <begin position="77"/>
        <end position="105"/>
    </location>
</feature>
<feature type="compositionally biased region" description="Low complexity" evidence="1">
    <location>
        <begin position="84"/>
        <end position="94"/>
    </location>
</feature>
<evidence type="ECO:0000256" key="1">
    <source>
        <dbReference type="SAM" id="MobiDB-lite"/>
    </source>
</evidence>
<keyword evidence="3" id="KW-1185">Reference proteome</keyword>
<dbReference type="EnsemblPlants" id="QL04p092756:mrna">
    <property type="protein sequence ID" value="QL04p092756:mrna:CDS:1"/>
    <property type="gene ID" value="QL04p092756"/>
</dbReference>
<reference evidence="2 3" key="1">
    <citation type="journal article" date="2016" name="G3 (Bethesda)">
        <title>First Draft Assembly and Annotation of the Genome of a California Endemic Oak Quercus lobata Nee (Fagaceae).</title>
        <authorList>
            <person name="Sork V.L."/>
            <person name="Fitz-Gibbon S.T."/>
            <person name="Puiu D."/>
            <person name="Crepeau M."/>
            <person name="Gugger P.F."/>
            <person name="Sherman R."/>
            <person name="Stevens K."/>
            <person name="Langley C.H."/>
            <person name="Pellegrini M."/>
            <person name="Salzberg S.L."/>
        </authorList>
    </citation>
    <scope>NUCLEOTIDE SEQUENCE [LARGE SCALE GENOMIC DNA]</scope>
    <source>
        <strain evidence="2 3">cv. SW786</strain>
    </source>
</reference>
<evidence type="ECO:0000313" key="3">
    <source>
        <dbReference type="Proteomes" id="UP000594261"/>
    </source>
</evidence>
<dbReference type="Gramene" id="QL04p092756:mrna">
    <property type="protein sequence ID" value="QL04p092756:mrna:CDS:1"/>
    <property type="gene ID" value="QL04p092756"/>
</dbReference>
<dbReference type="AlphaFoldDB" id="A0A7N2R3Y0"/>
<sequence length="105" mass="12082">MMTSRFYSLQWRTWGACFVQVAWCWYCKRKLDKSLHEAKDRLQDALANEARTSPSLGATIYASRFAANALRTLRQNGARKTTVPQRLLPLLPQKPAEPNFDAENH</sequence>
<organism evidence="2 3">
    <name type="scientific">Quercus lobata</name>
    <name type="common">Valley oak</name>
    <dbReference type="NCBI Taxonomy" id="97700"/>
    <lineage>
        <taxon>Eukaryota</taxon>
        <taxon>Viridiplantae</taxon>
        <taxon>Streptophyta</taxon>
        <taxon>Embryophyta</taxon>
        <taxon>Tracheophyta</taxon>
        <taxon>Spermatophyta</taxon>
        <taxon>Magnoliopsida</taxon>
        <taxon>eudicotyledons</taxon>
        <taxon>Gunneridae</taxon>
        <taxon>Pentapetalae</taxon>
        <taxon>rosids</taxon>
        <taxon>fabids</taxon>
        <taxon>Fagales</taxon>
        <taxon>Fagaceae</taxon>
        <taxon>Quercus</taxon>
    </lineage>
</organism>
<protein>
    <submittedName>
        <fullName evidence="2">Uncharacterized protein</fullName>
    </submittedName>
</protein>
<dbReference type="InParanoid" id="A0A7N2R3Y0"/>
<accession>A0A7N2R3Y0</accession>
<reference evidence="2" key="2">
    <citation type="submission" date="2021-01" db="UniProtKB">
        <authorList>
            <consortium name="EnsemblPlants"/>
        </authorList>
    </citation>
    <scope>IDENTIFICATION</scope>
</reference>
<dbReference type="OMA" id="TWGACFV"/>
<name>A0A7N2R3Y0_QUELO</name>
<dbReference type="EMBL" id="LRBV02000004">
    <property type="status" value="NOT_ANNOTATED_CDS"/>
    <property type="molecule type" value="Genomic_DNA"/>
</dbReference>